<sequence>MVHVFLAVSGTLAVAAHVAVTMATSVSFVNDCAYDISLYDNNVTETIAGGSSTTRELADGFSGMFRNGTSAEATLAEFAISGGKAWYALSTVPPGAGNCTSYAECAVASGKTGYNVAMSITPNIGNTSANTDFVYSGTDAGSAAGTYGKVTEMSSCTTEDVSLTDPVGPFSEEVTMVFRGPMDIYNIGVFTGSSDNMVFMNNMNIDYTGADSSPQGYSTSDGTSTATESTIFGGTLADASDTSVTGGGPCVSTGCEVNIMTATNCADEDGCIGYYDDMGFHGWDGGMKMFVTKVMMPTGSTANLPAIWMLNAQVVRASQYGCNCRGEGSEGGCGELDVAEVIETNTAQDKVSTHYYFYDGSVSPGGDNYASRPTDSAVTYVTIIDNSGTGMIKIIELGGDDFDFSVDSISSSTVSTWIDASVENLLS</sequence>
<protein>
    <recommendedName>
        <fullName evidence="2">Cell wall protein YJL171C/Tos1 C-terminal domain-containing protein</fullName>
    </recommendedName>
</protein>
<evidence type="ECO:0000313" key="4">
    <source>
        <dbReference type="Proteomes" id="UP000702964"/>
    </source>
</evidence>
<dbReference type="Pfam" id="PF10287">
    <property type="entry name" value="YJL171C_Tos1_C"/>
    <property type="match status" value="1"/>
</dbReference>
<gene>
    <name evidence="3" type="ORF">G195_009313</name>
</gene>
<accession>A0A8J4W879</accession>
<dbReference type="InterPro" id="IPR018805">
    <property type="entry name" value="YJL171C/Tos1_C"/>
</dbReference>
<dbReference type="AlphaFoldDB" id="A0A8J4W879"/>
<dbReference type="EMBL" id="AOFI03000437">
    <property type="protein sequence ID" value="KAF4317094.1"/>
    <property type="molecule type" value="Genomic_DNA"/>
</dbReference>
<dbReference type="GO" id="GO:0071555">
    <property type="term" value="P:cell wall organization"/>
    <property type="evidence" value="ECO:0007669"/>
    <property type="project" value="UniProtKB-KW"/>
</dbReference>
<name>A0A8J4W879_9STRA</name>
<evidence type="ECO:0000313" key="3">
    <source>
        <dbReference type="EMBL" id="KAF4317094.1"/>
    </source>
</evidence>
<reference evidence="3" key="2">
    <citation type="submission" date="2020-02" db="EMBL/GenBank/DDBJ databases">
        <authorList>
            <person name="Studholme D.J."/>
        </authorList>
    </citation>
    <scope>NUCLEOTIDE SEQUENCE</scope>
    <source>
        <strain evidence="3">00238/432</strain>
    </source>
</reference>
<feature type="domain" description="Cell wall protein YJL171C/Tos1 C-terminal" evidence="2">
    <location>
        <begin position="191"/>
        <end position="417"/>
    </location>
</feature>
<organism evidence="3 4">
    <name type="scientific">Phytophthora kernoviae 00238/432</name>
    <dbReference type="NCBI Taxonomy" id="1284355"/>
    <lineage>
        <taxon>Eukaryota</taxon>
        <taxon>Sar</taxon>
        <taxon>Stramenopiles</taxon>
        <taxon>Oomycota</taxon>
        <taxon>Peronosporomycetes</taxon>
        <taxon>Peronosporales</taxon>
        <taxon>Peronosporaceae</taxon>
        <taxon>Phytophthora</taxon>
    </lineage>
</organism>
<dbReference type="PANTHER" id="PTHR31737:SF2">
    <property type="entry name" value="PROTEIN TOS1"/>
    <property type="match status" value="1"/>
</dbReference>
<reference evidence="3" key="1">
    <citation type="journal article" date="2015" name="Genom Data">
        <title>Draft genome sequences of Phytophthora kernoviae and Phytophthora ramorum lineage EU2 from Scotland.</title>
        <authorList>
            <person name="Sambles C."/>
            <person name="Schlenzig A."/>
            <person name="O'Neill P."/>
            <person name="Grant M."/>
            <person name="Studholme D.J."/>
        </authorList>
    </citation>
    <scope>NUCLEOTIDE SEQUENCE</scope>
    <source>
        <strain evidence="3">00238/432</strain>
    </source>
</reference>
<keyword evidence="1" id="KW-0732">Signal</keyword>
<dbReference type="PANTHER" id="PTHR31737">
    <property type="entry name" value="PROTEIN TOS1"/>
    <property type="match status" value="1"/>
</dbReference>
<comment type="caution">
    <text evidence="3">The sequence shown here is derived from an EMBL/GenBank/DDBJ whole genome shotgun (WGS) entry which is preliminary data.</text>
</comment>
<evidence type="ECO:0000259" key="2">
    <source>
        <dbReference type="Pfam" id="PF10287"/>
    </source>
</evidence>
<dbReference type="Gene3D" id="2.60.120.200">
    <property type="match status" value="1"/>
</dbReference>
<feature type="chain" id="PRO_5035310599" description="Cell wall protein YJL171C/Tos1 C-terminal domain-containing protein" evidence="1">
    <location>
        <begin position="24"/>
        <end position="427"/>
    </location>
</feature>
<dbReference type="Proteomes" id="UP000702964">
    <property type="component" value="Unassembled WGS sequence"/>
</dbReference>
<proteinExistence type="predicted"/>
<evidence type="ECO:0000256" key="1">
    <source>
        <dbReference type="SAM" id="SignalP"/>
    </source>
</evidence>
<dbReference type="GO" id="GO:0042973">
    <property type="term" value="F:glucan endo-1,3-beta-D-glucosidase activity"/>
    <property type="evidence" value="ECO:0007669"/>
    <property type="project" value="UniProtKB-EC"/>
</dbReference>
<feature type="signal peptide" evidence="1">
    <location>
        <begin position="1"/>
        <end position="23"/>
    </location>
</feature>